<name>A0ABW1A810_9ACTN</name>
<dbReference type="RefSeq" id="WP_378285088.1">
    <property type="nucleotide sequence ID" value="NZ_JBHSON010000042.1"/>
</dbReference>
<protein>
    <recommendedName>
        <fullName evidence="5">Superoxide dismutase family protein</fullName>
    </recommendedName>
</protein>
<feature type="chain" id="PRO_5045417825" description="Superoxide dismutase family protein" evidence="2">
    <location>
        <begin position="33"/>
        <end position="179"/>
    </location>
</feature>
<feature type="signal peptide" evidence="2">
    <location>
        <begin position="1"/>
        <end position="32"/>
    </location>
</feature>
<dbReference type="Proteomes" id="UP001596074">
    <property type="component" value="Unassembled WGS sequence"/>
</dbReference>
<evidence type="ECO:0000256" key="1">
    <source>
        <dbReference type="ARBA" id="ARBA00010457"/>
    </source>
</evidence>
<dbReference type="PROSITE" id="PS51318">
    <property type="entry name" value="TAT"/>
    <property type="match status" value="1"/>
</dbReference>
<evidence type="ECO:0000256" key="2">
    <source>
        <dbReference type="SAM" id="SignalP"/>
    </source>
</evidence>
<keyword evidence="4" id="KW-1185">Reference proteome</keyword>
<organism evidence="3 4">
    <name type="scientific">Actinomadura rugatobispora</name>
    <dbReference type="NCBI Taxonomy" id="1994"/>
    <lineage>
        <taxon>Bacteria</taxon>
        <taxon>Bacillati</taxon>
        <taxon>Actinomycetota</taxon>
        <taxon>Actinomycetes</taxon>
        <taxon>Streptosporangiales</taxon>
        <taxon>Thermomonosporaceae</taxon>
        <taxon>Actinomadura</taxon>
    </lineage>
</organism>
<dbReference type="SUPFAM" id="SSF49329">
    <property type="entry name" value="Cu,Zn superoxide dismutase-like"/>
    <property type="match status" value="1"/>
</dbReference>
<sequence>MPTKRRAALRRAAVTSAAAGIALGLIAAPAAACPKHRQGVTRVKGPTHTYHRGYSAVKEVVTVHGARGRTVVDLRVSGFPRSAAGKRFGAHVHQNKCGPKASHSGTHYQRLARSSTPLRFKEIWLDVRIDRDGRGHSRAVVPWRVAKGQRSVVIHAKPTDRRTGEAGARLLCTTVPFGR</sequence>
<evidence type="ECO:0000313" key="3">
    <source>
        <dbReference type="EMBL" id="MFC5749370.1"/>
    </source>
</evidence>
<dbReference type="InterPro" id="IPR006311">
    <property type="entry name" value="TAT_signal"/>
</dbReference>
<reference evidence="4" key="1">
    <citation type="journal article" date="2019" name="Int. J. Syst. Evol. Microbiol.">
        <title>The Global Catalogue of Microorganisms (GCM) 10K type strain sequencing project: providing services to taxonomists for standard genome sequencing and annotation.</title>
        <authorList>
            <consortium name="The Broad Institute Genomics Platform"/>
            <consortium name="The Broad Institute Genome Sequencing Center for Infectious Disease"/>
            <person name="Wu L."/>
            <person name="Ma J."/>
        </authorList>
    </citation>
    <scope>NUCLEOTIDE SEQUENCE [LARGE SCALE GENOMIC DNA]</scope>
    <source>
        <strain evidence="4">KCTC 42087</strain>
    </source>
</reference>
<accession>A0ABW1A810</accession>
<evidence type="ECO:0008006" key="5">
    <source>
        <dbReference type="Google" id="ProtNLM"/>
    </source>
</evidence>
<dbReference type="EMBL" id="JBHSON010000042">
    <property type="protein sequence ID" value="MFC5749370.1"/>
    <property type="molecule type" value="Genomic_DNA"/>
</dbReference>
<gene>
    <name evidence="3" type="ORF">ACFPZN_27435</name>
</gene>
<keyword evidence="2" id="KW-0732">Signal</keyword>
<proteinExistence type="inferred from homology"/>
<evidence type="ECO:0000313" key="4">
    <source>
        <dbReference type="Proteomes" id="UP001596074"/>
    </source>
</evidence>
<dbReference type="InterPro" id="IPR036423">
    <property type="entry name" value="SOD-like_Cu/Zn_dom_sf"/>
</dbReference>
<comment type="caution">
    <text evidence="3">The sequence shown here is derived from an EMBL/GenBank/DDBJ whole genome shotgun (WGS) entry which is preliminary data.</text>
</comment>
<comment type="similarity">
    <text evidence="1">Belongs to the Cu-Zn superoxide dismutase family.</text>
</comment>
<dbReference type="Gene3D" id="2.60.40.200">
    <property type="entry name" value="Superoxide dismutase, copper/zinc binding domain"/>
    <property type="match status" value="1"/>
</dbReference>